<organism evidence="2 3">
    <name type="scientific">Heterobasidion irregulare (strain TC 32-1)</name>
    <dbReference type="NCBI Taxonomy" id="747525"/>
    <lineage>
        <taxon>Eukaryota</taxon>
        <taxon>Fungi</taxon>
        <taxon>Dikarya</taxon>
        <taxon>Basidiomycota</taxon>
        <taxon>Agaricomycotina</taxon>
        <taxon>Agaricomycetes</taxon>
        <taxon>Russulales</taxon>
        <taxon>Bondarzewiaceae</taxon>
        <taxon>Heterobasidion</taxon>
        <taxon>Heterobasidion annosum species complex</taxon>
    </lineage>
</organism>
<keyword evidence="3" id="KW-1185">Reference proteome</keyword>
<dbReference type="HOGENOM" id="CLU_481105_0_0_1"/>
<reference evidence="2 3" key="1">
    <citation type="journal article" date="2012" name="New Phytol.">
        <title>Insight into trade-off between wood decay and parasitism from the genome of a fungal forest pathogen.</title>
        <authorList>
            <person name="Olson A."/>
            <person name="Aerts A."/>
            <person name="Asiegbu F."/>
            <person name="Belbahri L."/>
            <person name="Bouzid O."/>
            <person name="Broberg A."/>
            <person name="Canback B."/>
            <person name="Coutinho P.M."/>
            <person name="Cullen D."/>
            <person name="Dalman K."/>
            <person name="Deflorio G."/>
            <person name="van Diepen L.T."/>
            <person name="Dunand C."/>
            <person name="Duplessis S."/>
            <person name="Durling M."/>
            <person name="Gonthier P."/>
            <person name="Grimwood J."/>
            <person name="Fossdal C.G."/>
            <person name="Hansson D."/>
            <person name="Henrissat B."/>
            <person name="Hietala A."/>
            <person name="Himmelstrand K."/>
            <person name="Hoffmeister D."/>
            <person name="Hogberg N."/>
            <person name="James T.Y."/>
            <person name="Karlsson M."/>
            <person name="Kohler A."/>
            <person name="Kues U."/>
            <person name="Lee Y.H."/>
            <person name="Lin Y.C."/>
            <person name="Lind M."/>
            <person name="Lindquist E."/>
            <person name="Lombard V."/>
            <person name="Lucas S."/>
            <person name="Lunden K."/>
            <person name="Morin E."/>
            <person name="Murat C."/>
            <person name="Park J."/>
            <person name="Raffaello T."/>
            <person name="Rouze P."/>
            <person name="Salamov A."/>
            <person name="Schmutz J."/>
            <person name="Solheim H."/>
            <person name="Stahlberg J."/>
            <person name="Velez H."/>
            <person name="de Vries R.P."/>
            <person name="Wiebenga A."/>
            <person name="Woodward S."/>
            <person name="Yakovlev I."/>
            <person name="Garbelotto M."/>
            <person name="Martin F."/>
            <person name="Grigoriev I.V."/>
            <person name="Stenlid J."/>
        </authorList>
    </citation>
    <scope>NUCLEOTIDE SEQUENCE [LARGE SCALE GENOMIC DNA]</scope>
    <source>
        <strain evidence="2 3">TC 32-1</strain>
    </source>
</reference>
<dbReference type="Proteomes" id="UP000030671">
    <property type="component" value="Unassembled WGS sequence"/>
</dbReference>
<feature type="region of interest" description="Disordered" evidence="1">
    <location>
        <begin position="191"/>
        <end position="256"/>
    </location>
</feature>
<dbReference type="InParanoid" id="W4JW82"/>
<evidence type="ECO:0000313" key="3">
    <source>
        <dbReference type="Proteomes" id="UP000030671"/>
    </source>
</evidence>
<dbReference type="KEGG" id="hir:HETIRDRAFT_245334"/>
<feature type="compositionally biased region" description="Low complexity" evidence="1">
    <location>
        <begin position="204"/>
        <end position="241"/>
    </location>
</feature>
<dbReference type="GeneID" id="20669083"/>
<dbReference type="RefSeq" id="XP_009549819.1">
    <property type="nucleotide sequence ID" value="XM_009551524.1"/>
</dbReference>
<dbReference type="STRING" id="747525.W4JW82"/>
<protein>
    <recommendedName>
        <fullName evidence="4">Separin</fullName>
    </recommendedName>
</protein>
<feature type="compositionally biased region" description="Basic and acidic residues" evidence="1">
    <location>
        <begin position="242"/>
        <end position="256"/>
    </location>
</feature>
<proteinExistence type="predicted"/>
<evidence type="ECO:0000313" key="2">
    <source>
        <dbReference type="EMBL" id="ETW77792.1"/>
    </source>
</evidence>
<dbReference type="EMBL" id="KI925462">
    <property type="protein sequence ID" value="ETW77792.1"/>
    <property type="molecule type" value="Genomic_DNA"/>
</dbReference>
<evidence type="ECO:0008006" key="4">
    <source>
        <dbReference type="Google" id="ProtNLM"/>
    </source>
</evidence>
<dbReference type="OrthoDB" id="3256368at2759"/>
<sequence>KQIGVIVDRVTYMGACELMQDPSSVSLRDVLVRDDINDLSTGERDCITGAILERQIQSLDGSRWKDNITNVIMVLITHALFVYGAQRPIRRAGVLLQCLEHIYYSSEIGMSDSTLRPDQMGNEITDLLYVENIGLDSGLRRFCSQYEAATHLWLALHVHRRQDSRQSELVVRHCENACRILKSFLISQPMAETSPKGKKSSRQAPPTRIARPRTTAVRTTSASAKAKTTKVAAKRSTAAARLPRESMNRTKSDRKTGQETIAFDTFERIVNLIFLNVQLVGLLGHVLIKIRLLQIMRRLSERYGGVSEDHYIKASIDLAHEYVKLGKTAKAGVIYSNALSSVRRQSTSDEVRILFFLRFSESLAVTGNVVQSIYCEALAQADGLEGEDKGISTVQRIRTRVGLLERSAMAASAFASLQLTRDDPAECLIGLLQSLRLWNRALSTLTRLNRPAVGAKNAVDTSNPFDLGDMKKAISKIEEVNSPIAEEPKPQVVPPRPFMDGLEWRIAEGLILTLLALTQAYFSRGSAREAEYFSQQAQDLAYSLNAPAMVSRALAKKGEIQLYLGHL</sequence>
<dbReference type="AlphaFoldDB" id="W4JW82"/>
<gene>
    <name evidence="2" type="ORF">HETIRDRAFT_245334</name>
</gene>
<accession>W4JW82</accession>
<feature type="non-terminal residue" evidence="2">
    <location>
        <position position="567"/>
    </location>
</feature>
<evidence type="ECO:0000256" key="1">
    <source>
        <dbReference type="SAM" id="MobiDB-lite"/>
    </source>
</evidence>
<dbReference type="eggNOG" id="KOG1849">
    <property type="taxonomic scope" value="Eukaryota"/>
</dbReference>
<feature type="non-terminal residue" evidence="2">
    <location>
        <position position="1"/>
    </location>
</feature>
<name>W4JW82_HETIT</name>